<organism evidence="2 3">
    <name type="scientific">Lachnellula occidentalis</name>
    <dbReference type="NCBI Taxonomy" id="215460"/>
    <lineage>
        <taxon>Eukaryota</taxon>
        <taxon>Fungi</taxon>
        <taxon>Dikarya</taxon>
        <taxon>Ascomycota</taxon>
        <taxon>Pezizomycotina</taxon>
        <taxon>Leotiomycetes</taxon>
        <taxon>Helotiales</taxon>
        <taxon>Lachnaceae</taxon>
        <taxon>Lachnellula</taxon>
    </lineage>
</organism>
<dbReference type="SUPFAM" id="SSF50494">
    <property type="entry name" value="Trypsin-like serine proteases"/>
    <property type="match status" value="1"/>
</dbReference>
<dbReference type="AlphaFoldDB" id="A0A8H8RXM2"/>
<feature type="compositionally biased region" description="Pro residues" evidence="1">
    <location>
        <begin position="25"/>
        <end position="46"/>
    </location>
</feature>
<evidence type="ECO:0000313" key="3">
    <source>
        <dbReference type="Proteomes" id="UP000443090"/>
    </source>
</evidence>
<proteinExistence type="predicted"/>
<evidence type="ECO:0008006" key="4">
    <source>
        <dbReference type="Google" id="ProtNLM"/>
    </source>
</evidence>
<name>A0A8H8RXM2_9HELO</name>
<evidence type="ECO:0000256" key="1">
    <source>
        <dbReference type="SAM" id="MobiDB-lite"/>
    </source>
</evidence>
<evidence type="ECO:0000313" key="2">
    <source>
        <dbReference type="EMBL" id="TVY42910.1"/>
    </source>
</evidence>
<sequence>MPLSLYNLRGLRSGSTAPASSEPSKPSPVSPPSPITFHPTPSPPPQNQILILPPTSTTSLPHISPTDLKLLRKKQSKLRLTAPSTLSSTLSVSSPDIRNALNATLIFAQHEAGTAVLIHASGWALTCAHCFGEDEEEYKAGSKRRWMLFYTGDAVLVECRAWDAVRDLALLRIVAVESHVAGPIIGKKEISTPSFHAVDMYAGTMRYKMRILCIGQPGRDDLESKECKKTTYDLVEVSQGAFRGMVQGVDVQDNGEIGTLMHDAWTYWGHSGAPLVREADGKLVGLHSSWDDATGMRHGVPVVAIREFLLEHLPVAVGGMTKSTAVDVDAL</sequence>
<feature type="compositionally biased region" description="Low complexity" evidence="1">
    <location>
        <begin position="15"/>
        <end position="24"/>
    </location>
</feature>
<dbReference type="InterPro" id="IPR043504">
    <property type="entry name" value="Peptidase_S1_PA_chymotrypsin"/>
</dbReference>
<accession>A0A8H8RXM2</accession>
<gene>
    <name evidence="2" type="ORF">LOCC1_G004691</name>
</gene>
<comment type="caution">
    <text evidence="2">The sequence shown here is derived from an EMBL/GenBank/DDBJ whole genome shotgun (WGS) entry which is preliminary data.</text>
</comment>
<reference evidence="2 3" key="1">
    <citation type="submission" date="2018-05" db="EMBL/GenBank/DDBJ databases">
        <title>Genome sequencing and assembly of the regulated plant pathogen Lachnellula willkommii and related sister species for the development of diagnostic species identification markers.</title>
        <authorList>
            <person name="Giroux E."/>
            <person name="Bilodeau G."/>
        </authorList>
    </citation>
    <scope>NUCLEOTIDE SEQUENCE [LARGE SCALE GENOMIC DNA]</scope>
    <source>
        <strain evidence="2 3">CBS 160.35</strain>
    </source>
</reference>
<dbReference type="Gene3D" id="2.40.10.10">
    <property type="entry name" value="Trypsin-like serine proteases"/>
    <property type="match status" value="2"/>
</dbReference>
<dbReference type="Pfam" id="PF13365">
    <property type="entry name" value="Trypsin_2"/>
    <property type="match status" value="1"/>
</dbReference>
<protein>
    <recommendedName>
        <fullName evidence="4">Serine protease</fullName>
    </recommendedName>
</protein>
<dbReference type="EMBL" id="QGMI01000304">
    <property type="protein sequence ID" value="TVY42910.1"/>
    <property type="molecule type" value="Genomic_DNA"/>
</dbReference>
<feature type="region of interest" description="Disordered" evidence="1">
    <location>
        <begin position="1"/>
        <end position="60"/>
    </location>
</feature>
<keyword evidence="3" id="KW-1185">Reference proteome</keyword>
<dbReference type="OrthoDB" id="4217619at2759"/>
<dbReference type="InterPro" id="IPR009003">
    <property type="entry name" value="Peptidase_S1_PA"/>
</dbReference>
<dbReference type="Proteomes" id="UP000443090">
    <property type="component" value="Unassembled WGS sequence"/>
</dbReference>